<dbReference type="InterPro" id="IPR036388">
    <property type="entry name" value="WH-like_DNA-bd_sf"/>
</dbReference>
<gene>
    <name evidence="2" type="ORF">GCM10011335_47450</name>
</gene>
<dbReference type="EMBL" id="BMJJ01000015">
    <property type="protein sequence ID" value="GGD39194.1"/>
    <property type="molecule type" value="Genomic_DNA"/>
</dbReference>
<accession>A0A917DHI4</accession>
<dbReference type="Proteomes" id="UP000613160">
    <property type="component" value="Unassembled WGS sequence"/>
</dbReference>
<evidence type="ECO:0008006" key="4">
    <source>
        <dbReference type="Google" id="ProtNLM"/>
    </source>
</evidence>
<evidence type="ECO:0000313" key="2">
    <source>
        <dbReference type="EMBL" id="GGD39194.1"/>
    </source>
</evidence>
<reference evidence="2" key="2">
    <citation type="submission" date="2020-09" db="EMBL/GenBank/DDBJ databases">
        <authorList>
            <person name="Sun Q."/>
            <person name="Zhou Y."/>
        </authorList>
    </citation>
    <scope>NUCLEOTIDE SEQUENCE</scope>
    <source>
        <strain evidence="2">CGMCC 1.15493</strain>
    </source>
</reference>
<evidence type="ECO:0000256" key="1">
    <source>
        <dbReference type="SAM" id="MobiDB-lite"/>
    </source>
</evidence>
<name>A0A917DHI4_9HYPH</name>
<keyword evidence="3" id="KW-1185">Reference proteome</keyword>
<dbReference type="AlphaFoldDB" id="A0A917DHI4"/>
<dbReference type="InterPro" id="IPR021660">
    <property type="entry name" value="DUF3253"/>
</dbReference>
<organism evidence="2 3">
    <name type="scientific">Aureimonas glaciei</name>
    <dbReference type="NCBI Taxonomy" id="1776957"/>
    <lineage>
        <taxon>Bacteria</taxon>
        <taxon>Pseudomonadati</taxon>
        <taxon>Pseudomonadota</taxon>
        <taxon>Alphaproteobacteria</taxon>
        <taxon>Hyphomicrobiales</taxon>
        <taxon>Aurantimonadaceae</taxon>
        <taxon>Aureimonas</taxon>
    </lineage>
</organism>
<dbReference type="SUPFAM" id="SSF46785">
    <property type="entry name" value="Winged helix' DNA-binding domain"/>
    <property type="match status" value="1"/>
</dbReference>
<comment type="caution">
    <text evidence="2">The sequence shown here is derived from an EMBL/GenBank/DDBJ whole genome shotgun (WGS) entry which is preliminary data.</text>
</comment>
<reference evidence="2" key="1">
    <citation type="journal article" date="2014" name="Int. J. Syst. Evol. Microbiol.">
        <title>Complete genome sequence of Corynebacterium casei LMG S-19264T (=DSM 44701T), isolated from a smear-ripened cheese.</title>
        <authorList>
            <consortium name="US DOE Joint Genome Institute (JGI-PGF)"/>
            <person name="Walter F."/>
            <person name="Albersmeier A."/>
            <person name="Kalinowski J."/>
            <person name="Ruckert C."/>
        </authorList>
    </citation>
    <scope>NUCLEOTIDE SEQUENCE</scope>
    <source>
        <strain evidence="2">CGMCC 1.15493</strain>
    </source>
</reference>
<proteinExistence type="predicted"/>
<dbReference type="InterPro" id="IPR036390">
    <property type="entry name" value="WH_DNA-bd_sf"/>
</dbReference>
<feature type="compositionally biased region" description="Polar residues" evidence="1">
    <location>
        <begin position="107"/>
        <end position="116"/>
    </location>
</feature>
<dbReference type="Pfam" id="PF11625">
    <property type="entry name" value="DUF3253"/>
    <property type="match status" value="1"/>
</dbReference>
<dbReference type="RefSeq" id="WP_188854931.1">
    <property type="nucleotide sequence ID" value="NZ_BMJJ01000015.1"/>
</dbReference>
<sequence length="116" mass="12084">MSDTPAPDAADGIAELIATMIAERGADKTVCPSEVARAIAGPDETKWRLLMHPIRVEAVKMAKAGALTIRRKGRVVDPDGFKGIYRLGAASESAAAPEEIDEAGAGNSASVRPLSQ</sequence>
<dbReference type="Gene3D" id="1.10.10.10">
    <property type="entry name" value="Winged helix-like DNA-binding domain superfamily/Winged helix DNA-binding domain"/>
    <property type="match status" value="1"/>
</dbReference>
<evidence type="ECO:0000313" key="3">
    <source>
        <dbReference type="Proteomes" id="UP000613160"/>
    </source>
</evidence>
<protein>
    <recommendedName>
        <fullName evidence="4">DUF3253 domain-containing protein</fullName>
    </recommendedName>
</protein>
<feature type="region of interest" description="Disordered" evidence="1">
    <location>
        <begin position="92"/>
        <end position="116"/>
    </location>
</feature>